<dbReference type="GO" id="GO:0061640">
    <property type="term" value="P:cytoskeleton-dependent cytokinesis"/>
    <property type="evidence" value="ECO:0007669"/>
    <property type="project" value="InterPro"/>
</dbReference>
<dbReference type="AlphaFoldDB" id="A0A1R2BC66"/>
<accession>A0A1R2BC66</accession>
<dbReference type="GO" id="GO:0005869">
    <property type="term" value="C:dynactin complex"/>
    <property type="evidence" value="ECO:0007669"/>
    <property type="project" value="InterPro"/>
</dbReference>
<dbReference type="Proteomes" id="UP000187209">
    <property type="component" value="Unassembled WGS sequence"/>
</dbReference>
<gene>
    <name evidence="1" type="ORF">SteCoe_26910</name>
</gene>
<evidence type="ECO:0000313" key="2">
    <source>
        <dbReference type="Proteomes" id="UP000187209"/>
    </source>
</evidence>
<keyword evidence="2" id="KW-1185">Reference proteome</keyword>
<dbReference type="PANTHER" id="PTHR28360">
    <property type="entry name" value="DYNACTIN SUBUNIT 3"/>
    <property type="match status" value="1"/>
</dbReference>
<reference evidence="1 2" key="1">
    <citation type="submission" date="2016-11" db="EMBL/GenBank/DDBJ databases">
        <title>The macronuclear genome of Stentor coeruleus: a giant cell with tiny introns.</title>
        <authorList>
            <person name="Slabodnick M."/>
            <person name="Ruby J.G."/>
            <person name="Reiff S.B."/>
            <person name="Swart E.C."/>
            <person name="Gosai S."/>
            <person name="Prabakaran S."/>
            <person name="Witkowska E."/>
            <person name="Larue G.E."/>
            <person name="Fisher S."/>
            <person name="Freeman R.M."/>
            <person name="Gunawardena J."/>
            <person name="Chu W."/>
            <person name="Stover N.A."/>
            <person name="Gregory B.D."/>
            <person name="Nowacki M."/>
            <person name="Derisi J."/>
            <person name="Roy S.W."/>
            <person name="Marshall W.F."/>
            <person name="Sood P."/>
        </authorList>
    </citation>
    <scope>NUCLEOTIDE SEQUENCE [LARGE SCALE GENOMIC DNA]</scope>
    <source>
        <strain evidence="1">WM001</strain>
    </source>
</reference>
<proteinExistence type="predicted"/>
<dbReference type="Pfam" id="PF07426">
    <property type="entry name" value="Dynactin_p22"/>
    <property type="match status" value="1"/>
</dbReference>
<sequence>MEKNTIEALERRVQSLSDHLGNYKSIFTQGETVSSLYTKLQREYDSLLISNINSEFLGKYQNLINLINENDVKSLLLNTFVKAEFILKFESEIREVAHQIEKIESLKRFLDFDPLHNVHEKKKIIRSIELHQMEIIYKFSIKEKEFMKLLEEYNQIILGINDQLIEWDSKLEKLNKAKGKN</sequence>
<comment type="caution">
    <text evidence="1">The sequence shown here is derived from an EMBL/GenBank/DDBJ whole genome shotgun (WGS) entry which is preliminary data.</text>
</comment>
<dbReference type="EMBL" id="MPUH01000766">
    <property type="protein sequence ID" value="OMJ74220.1"/>
    <property type="molecule type" value="Genomic_DNA"/>
</dbReference>
<dbReference type="InterPro" id="IPR009991">
    <property type="entry name" value="DCTN3"/>
</dbReference>
<dbReference type="OrthoDB" id="16729at2759"/>
<organism evidence="1 2">
    <name type="scientific">Stentor coeruleus</name>
    <dbReference type="NCBI Taxonomy" id="5963"/>
    <lineage>
        <taxon>Eukaryota</taxon>
        <taxon>Sar</taxon>
        <taxon>Alveolata</taxon>
        <taxon>Ciliophora</taxon>
        <taxon>Postciliodesmatophora</taxon>
        <taxon>Heterotrichea</taxon>
        <taxon>Heterotrichida</taxon>
        <taxon>Stentoridae</taxon>
        <taxon>Stentor</taxon>
    </lineage>
</organism>
<dbReference type="PANTHER" id="PTHR28360:SF1">
    <property type="entry name" value="DYNACTIN SUBUNIT 3"/>
    <property type="match status" value="1"/>
</dbReference>
<protein>
    <submittedName>
        <fullName evidence="1">Uncharacterized protein</fullName>
    </submittedName>
</protein>
<name>A0A1R2BC66_9CILI</name>
<evidence type="ECO:0000313" key="1">
    <source>
        <dbReference type="EMBL" id="OMJ74220.1"/>
    </source>
</evidence>